<feature type="domain" description="HTH araC/xylS-type" evidence="3">
    <location>
        <begin position="195"/>
        <end position="293"/>
    </location>
</feature>
<evidence type="ECO:0000313" key="4">
    <source>
        <dbReference type="EMBL" id="MDC8831083.1"/>
    </source>
</evidence>
<proteinExistence type="predicted"/>
<dbReference type="EMBL" id="JAQQXP010000001">
    <property type="protein sequence ID" value="MDC8831083.1"/>
    <property type="molecule type" value="Genomic_DNA"/>
</dbReference>
<evidence type="ECO:0000313" key="5">
    <source>
        <dbReference type="Proteomes" id="UP001218788"/>
    </source>
</evidence>
<dbReference type="RefSeq" id="WP_273640163.1">
    <property type="nucleotide sequence ID" value="NZ_JAQQXP010000001.1"/>
</dbReference>
<reference evidence="4 5" key="1">
    <citation type="submission" date="2022-10" db="EMBL/GenBank/DDBJ databases">
        <title>Alteromonas sp. chi3 Genome sequencing.</title>
        <authorList>
            <person name="Park S."/>
        </authorList>
    </citation>
    <scope>NUCLEOTIDE SEQUENCE [LARGE SCALE GENOMIC DNA]</scope>
    <source>
        <strain evidence="5">chi3</strain>
    </source>
</reference>
<sequence>MDQRIKHYQQSLIDMTTRISAGNGLTETNVPGVKTVHSTSKTCNSPTIYEPMVCLLLQGTKNLYVGEQKIHYKELSYLIIPIMMPVVGEIVQASETEPYIGISVSLDLRELSELLIDMAANKAEPCNKSCIKMVNADVDSMSTFERILALHETPQDIPIMLPMLKRELMYRILKGPAGNQLRQFLLYDSNANRISKVIEIIRKNFQRPLKVKELAETVHMSESALYSGFKAITAMSPLQYQKHIRLNEARRIMLYEGIEASSAGYQVGYESPSQFSREYSRLFGAPPITDINRVKQNQTLGLGALPS</sequence>
<name>A0ABT5L5N3_9ALTE</name>
<keyword evidence="5" id="KW-1185">Reference proteome</keyword>
<keyword evidence="1" id="KW-0805">Transcription regulation</keyword>
<accession>A0ABT5L5N3</accession>
<protein>
    <submittedName>
        <fullName evidence="4">AraC family transcriptional regulator</fullName>
    </submittedName>
</protein>
<gene>
    <name evidence="4" type="ORF">OIK42_09940</name>
</gene>
<comment type="caution">
    <text evidence="4">The sequence shown here is derived from an EMBL/GenBank/DDBJ whole genome shotgun (WGS) entry which is preliminary data.</text>
</comment>
<dbReference type="InterPro" id="IPR009057">
    <property type="entry name" value="Homeodomain-like_sf"/>
</dbReference>
<organism evidence="4 5">
    <name type="scientific">Alteromonas gilva</name>
    <dbReference type="NCBI Taxonomy" id="2987522"/>
    <lineage>
        <taxon>Bacteria</taxon>
        <taxon>Pseudomonadati</taxon>
        <taxon>Pseudomonadota</taxon>
        <taxon>Gammaproteobacteria</taxon>
        <taxon>Alteromonadales</taxon>
        <taxon>Alteromonadaceae</taxon>
        <taxon>Alteromonas/Salinimonas group</taxon>
        <taxon>Alteromonas</taxon>
    </lineage>
</organism>
<dbReference type="SUPFAM" id="SSF46689">
    <property type="entry name" value="Homeodomain-like"/>
    <property type="match status" value="2"/>
</dbReference>
<evidence type="ECO:0000259" key="3">
    <source>
        <dbReference type="PROSITE" id="PS01124"/>
    </source>
</evidence>
<dbReference type="PANTHER" id="PTHR43436">
    <property type="entry name" value="ARAC-FAMILY TRANSCRIPTIONAL REGULATOR"/>
    <property type="match status" value="1"/>
</dbReference>
<dbReference type="Pfam" id="PF06719">
    <property type="entry name" value="AraC_N"/>
    <property type="match status" value="1"/>
</dbReference>
<dbReference type="Gene3D" id="1.10.10.60">
    <property type="entry name" value="Homeodomain-like"/>
    <property type="match status" value="1"/>
</dbReference>
<dbReference type="Proteomes" id="UP001218788">
    <property type="component" value="Unassembled WGS sequence"/>
</dbReference>
<dbReference type="SMART" id="SM00342">
    <property type="entry name" value="HTH_ARAC"/>
    <property type="match status" value="1"/>
</dbReference>
<dbReference type="Pfam" id="PF12833">
    <property type="entry name" value="HTH_18"/>
    <property type="match status" value="1"/>
</dbReference>
<keyword evidence="2" id="KW-0804">Transcription</keyword>
<evidence type="ECO:0000256" key="2">
    <source>
        <dbReference type="ARBA" id="ARBA00023163"/>
    </source>
</evidence>
<dbReference type="InterPro" id="IPR009594">
    <property type="entry name" value="Tscrpt_reg_HTH_AraC_N"/>
</dbReference>
<dbReference type="PANTHER" id="PTHR43436:SF1">
    <property type="entry name" value="TRANSCRIPTIONAL REGULATORY PROTEIN"/>
    <property type="match status" value="1"/>
</dbReference>
<dbReference type="InterPro" id="IPR018060">
    <property type="entry name" value="HTH_AraC"/>
</dbReference>
<dbReference type="PROSITE" id="PS01124">
    <property type="entry name" value="HTH_ARAC_FAMILY_2"/>
    <property type="match status" value="1"/>
</dbReference>
<evidence type="ECO:0000256" key="1">
    <source>
        <dbReference type="ARBA" id="ARBA00023015"/>
    </source>
</evidence>